<dbReference type="Proteomes" id="UP001516400">
    <property type="component" value="Unassembled WGS sequence"/>
</dbReference>
<evidence type="ECO:0000256" key="1">
    <source>
        <dbReference type="SAM" id="MobiDB-lite"/>
    </source>
</evidence>
<organism evidence="2 3">
    <name type="scientific">Cryptolaemus montrouzieri</name>
    <dbReference type="NCBI Taxonomy" id="559131"/>
    <lineage>
        <taxon>Eukaryota</taxon>
        <taxon>Metazoa</taxon>
        <taxon>Ecdysozoa</taxon>
        <taxon>Arthropoda</taxon>
        <taxon>Hexapoda</taxon>
        <taxon>Insecta</taxon>
        <taxon>Pterygota</taxon>
        <taxon>Neoptera</taxon>
        <taxon>Endopterygota</taxon>
        <taxon>Coleoptera</taxon>
        <taxon>Polyphaga</taxon>
        <taxon>Cucujiformia</taxon>
        <taxon>Coccinelloidea</taxon>
        <taxon>Coccinellidae</taxon>
        <taxon>Scymninae</taxon>
        <taxon>Scymnini</taxon>
        <taxon>Cryptolaemus</taxon>
    </lineage>
</organism>
<evidence type="ECO:0000313" key="2">
    <source>
        <dbReference type="EMBL" id="KAL3268723.1"/>
    </source>
</evidence>
<comment type="caution">
    <text evidence="2">The sequence shown here is derived from an EMBL/GenBank/DDBJ whole genome shotgun (WGS) entry which is preliminary data.</text>
</comment>
<name>A0ABD2MQV0_9CUCU</name>
<evidence type="ECO:0000313" key="3">
    <source>
        <dbReference type="Proteomes" id="UP001516400"/>
    </source>
</evidence>
<protein>
    <submittedName>
        <fullName evidence="2">Uncharacterized protein</fullName>
    </submittedName>
</protein>
<dbReference type="AlphaFoldDB" id="A0ABD2MQV0"/>
<feature type="compositionally biased region" description="Acidic residues" evidence="1">
    <location>
        <begin position="1"/>
        <end position="15"/>
    </location>
</feature>
<sequence>MSIYSEEELDDEEVDPNSFPVVEGSPTEGDFIIVEFEVKATEIFYRGKVIRELGNETEVSLLRKSGK</sequence>
<proteinExistence type="predicted"/>
<reference evidence="2 3" key="1">
    <citation type="journal article" date="2021" name="BMC Biol.">
        <title>Horizontally acquired antibacterial genes associated with adaptive radiation of ladybird beetles.</title>
        <authorList>
            <person name="Li H.S."/>
            <person name="Tang X.F."/>
            <person name="Huang Y.H."/>
            <person name="Xu Z.Y."/>
            <person name="Chen M.L."/>
            <person name="Du X.Y."/>
            <person name="Qiu B.Y."/>
            <person name="Chen P.T."/>
            <person name="Zhang W."/>
            <person name="Slipinski A."/>
            <person name="Escalona H.E."/>
            <person name="Waterhouse R.M."/>
            <person name="Zwick A."/>
            <person name="Pang H."/>
        </authorList>
    </citation>
    <scope>NUCLEOTIDE SEQUENCE [LARGE SCALE GENOMIC DNA]</scope>
    <source>
        <strain evidence="2">SYSU2018</strain>
    </source>
</reference>
<dbReference type="EMBL" id="JABFTP020000021">
    <property type="protein sequence ID" value="KAL3268723.1"/>
    <property type="molecule type" value="Genomic_DNA"/>
</dbReference>
<feature type="region of interest" description="Disordered" evidence="1">
    <location>
        <begin position="1"/>
        <end position="23"/>
    </location>
</feature>
<gene>
    <name evidence="2" type="ORF">HHI36_007825</name>
</gene>
<keyword evidence="3" id="KW-1185">Reference proteome</keyword>
<feature type="non-terminal residue" evidence="2">
    <location>
        <position position="67"/>
    </location>
</feature>
<accession>A0ABD2MQV0</accession>